<dbReference type="EMBL" id="LHZF01000115">
    <property type="protein sequence ID" value="KXV19440.1"/>
    <property type="molecule type" value="Genomic_DNA"/>
</dbReference>
<accession>A0A149RY73</accession>
<evidence type="ECO:0000313" key="2">
    <source>
        <dbReference type="Proteomes" id="UP000075526"/>
    </source>
</evidence>
<protein>
    <submittedName>
        <fullName evidence="1">Uncharacterized protein</fullName>
    </submittedName>
</protein>
<reference evidence="1 2" key="1">
    <citation type="submission" date="2015-06" db="EMBL/GenBank/DDBJ databases">
        <title>Improved classification and identification of acetic acid bacteria using matrix-assisted laser desorption/ionization time-of-flight mass spectrometry; Gluconobacter nephelii and Gluconobacter uchimurae are later heterotypic synonyms of Gluconobacter japonicus and Gluconobacter oxydans, respectively.</title>
        <authorList>
            <person name="Li L."/>
            <person name="Cleenwerck I."/>
            <person name="De Vuyst L."/>
            <person name="Vandamme P."/>
        </authorList>
    </citation>
    <scope>NUCLEOTIDE SEQUENCE [LARGE SCALE GENOMIC DNA]</scope>
    <source>
        <strain evidence="1 2">LMG 1552</strain>
    </source>
</reference>
<dbReference type="Proteomes" id="UP000075526">
    <property type="component" value="Unassembled WGS sequence"/>
</dbReference>
<dbReference type="RefSeq" id="WP_082783750.1">
    <property type="nucleotide sequence ID" value="NZ_LHZF01000115.1"/>
</dbReference>
<name>A0A149RY73_9PROT</name>
<dbReference type="AlphaFoldDB" id="A0A149RY73"/>
<organism evidence="1 2">
    <name type="scientific">Acetobacter malorum</name>
    <dbReference type="NCBI Taxonomy" id="178901"/>
    <lineage>
        <taxon>Bacteria</taxon>
        <taxon>Pseudomonadati</taxon>
        <taxon>Pseudomonadota</taxon>
        <taxon>Alphaproteobacteria</taxon>
        <taxon>Acetobacterales</taxon>
        <taxon>Acetobacteraceae</taxon>
        <taxon>Acetobacter</taxon>
    </lineage>
</organism>
<comment type="caution">
    <text evidence="1">The sequence shown here is derived from an EMBL/GenBank/DDBJ whole genome shotgun (WGS) entry which is preliminary data.</text>
</comment>
<proteinExistence type="predicted"/>
<gene>
    <name evidence="1" type="ORF">AD933_01765</name>
</gene>
<dbReference type="PATRIC" id="fig|178901.13.peg.3408"/>
<sequence>MSSIEPASIACPSLRRPPIEPQGLTATQFSDAVEKAKIGNALLSFIARGFPQSAWNRTLYNRLSQMFGHIAHYDIHGFWGAQFSTTQARLGFLHGIVLYGCYGDPAWTWSDVERDIRNRIIGSGLIDAYTRALAAEQEARDRADLARLAQRFRIALPSEHQPLPAAPVQAELF</sequence>
<evidence type="ECO:0000313" key="1">
    <source>
        <dbReference type="EMBL" id="KXV19440.1"/>
    </source>
</evidence>